<feature type="compositionally biased region" description="Low complexity" evidence="1">
    <location>
        <begin position="90"/>
        <end position="101"/>
    </location>
</feature>
<keyword evidence="3" id="KW-1185">Reference proteome</keyword>
<organism evidence="2 3">
    <name type="scientific">Acrocarpospora phusangensis</name>
    <dbReference type="NCBI Taxonomy" id="1070424"/>
    <lineage>
        <taxon>Bacteria</taxon>
        <taxon>Bacillati</taxon>
        <taxon>Actinomycetota</taxon>
        <taxon>Actinomycetes</taxon>
        <taxon>Streptosporangiales</taxon>
        <taxon>Streptosporangiaceae</taxon>
        <taxon>Acrocarpospora</taxon>
    </lineage>
</organism>
<proteinExistence type="predicted"/>
<gene>
    <name evidence="2" type="ORF">Aph01nite_20240</name>
</gene>
<dbReference type="Proteomes" id="UP000640052">
    <property type="component" value="Unassembled WGS sequence"/>
</dbReference>
<evidence type="ECO:0000256" key="1">
    <source>
        <dbReference type="SAM" id="MobiDB-lite"/>
    </source>
</evidence>
<dbReference type="EMBL" id="BOOA01000012">
    <property type="protein sequence ID" value="GIH23714.1"/>
    <property type="molecule type" value="Genomic_DNA"/>
</dbReference>
<reference evidence="2" key="1">
    <citation type="submission" date="2021-01" db="EMBL/GenBank/DDBJ databases">
        <title>Whole genome shotgun sequence of Acrocarpospora phusangensis NBRC 108782.</title>
        <authorList>
            <person name="Komaki H."/>
            <person name="Tamura T."/>
        </authorList>
    </citation>
    <scope>NUCLEOTIDE SEQUENCE</scope>
    <source>
        <strain evidence="2">NBRC 108782</strain>
    </source>
</reference>
<evidence type="ECO:0000313" key="2">
    <source>
        <dbReference type="EMBL" id="GIH23714.1"/>
    </source>
</evidence>
<comment type="caution">
    <text evidence="2">The sequence shown here is derived from an EMBL/GenBank/DDBJ whole genome shotgun (WGS) entry which is preliminary data.</text>
</comment>
<name>A0A919Q785_9ACTN</name>
<accession>A0A919Q785</accession>
<evidence type="ECO:0000313" key="3">
    <source>
        <dbReference type="Proteomes" id="UP000640052"/>
    </source>
</evidence>
<feature type="region of interest" description="Disordered" evidence="1">
    <location>
        <begin position="52"/>
        <end position="115"/>
    </location>
</feature>
<dbReference type="AlphaFoldDB" id="A0A919Q785"/>
<sequence length="238" mass="24966">MTLHTGRMDPDTFRGDVGVEGGDVYWRRRVSVLTGMLVVVAVVAWACASGTDKPTTATKAGSGGTDAMVVSLPSPKFSAPAPSPTPFGSPSPGSSPASGSPKPAPARRNGDPCEGKDLVISLRANQETYRGAEDPGFLLTVVNIGDVACVADLGPRTLEMRISTGGERVWSTADCVAGEGIDRQLLHRGVPFVRTILWPRTRSVLDCAAKAPSAHKGTYVALARIGSLKSSRNVFHLK</sequence>
<protein>
    <submittedName>
        <fullName evidence="2">Uncharacterized protein</fullName>
    </submittedName>
</protein>